<proteinExistence type="predicted"/>
<comment type="caution">
    <text evidence="5">The sequence shown here is derived from an EMBL/GenBank/DDBJ whole genome shotgun (WGS) entry which is preliminary data.</text>
</comment>
<dbReference type="EMBL" id="CALNXI010000404">
    <property type="protein sequence ID" value="CAH3026426.1"/>
    <property type="molecule type" value="Genomic_DNA"/>
</dbReference>
<evidence type="ECO:0000259" key="4">
    <source>
        <dbReference type="Pfam" id="PF21037"/>
    </source>
</evidence>
<dbReference type="InterPro" id="IPR048750">
    <property type="entry name" value="CCDC138_C"/>
</dbReference>
<keyword evidence="1" id="KW-0175">Coiled coil</keyword>
<protein>
    <recommendedName>
        <fullName evidence="7">Coiled-coil domain-containing protein 138</fullName>
    </recommendedName>
</protein>
<feature type="compositionally biased region" description="Basic and acidic residues" evidence="2">
    <location>
        <begin position="59"/>
        <end position="68"/>
    </location>
</feature>
<dbReference type="InterPro" id="IPR048751">
    <property type="entry name" value="CCDC138_CC"/>
</dbReference>
<dbReference type="PANTHER" id="PTHR34523:SF1">
    <property type="entry name" value="COILED-COIL DOMAIN-CONTAINING PROTEIN 138"/>
    <property type="match status" value="1"/>
</dbReference>
<dbReference type="InterPro" id="IPR038798">
    <property type="entry name" value="CCDC138"/>
</dbReference>
<dbReference type="Gene3D" id="1.20.5.340">
    <property type="match status" value="1"/>
</dbReference>
<keyword evidence="6" id="KW-1185">Reference proteome</keyword>
<dbReference type="Proteomes" id="UP001159427">
    <property type="component" value="Unassembled WGS sequence"/>
</dbReference>
<dbReference type="Pfam" id="PF21037">
    <property type="entry name" value="CCDC138_cc"/>
    <property type="match status" value="1"/>
</dbReference>
<reference evidence="5 6" key="1">
    <citation type="submission" date="2022-05" db="EMBL/GenBank/DDBJ databases">
        <authorList>
            <consortium name="Genoscope - CEA"/>
            <person name="William W."/>
        </authorList>
    </citation>
    <scope>NUCLEOTIDE SEQUENCE [LARGE SCALE GENOMIC DNA]</scope>
</reference>
<gene>
    <name evidence="5" type="ORF">PEVE_00029038</name>
</gene>
<evidence type="ECO:0008006" key="7">
    <source>
        <dbReference type="Google" id="ProtNLM"/>
    </source>
</evidence>
<evidence type="ECO:0000256" key="1">
    <source>
        <dbReference type="SAM" id="Coils"/>
    </source>
</evidence>
<evidence type="ECO:0000313" key="6">
    <source>
        <dbReference type="Proteomes" id="UP001159427"/>
    </source>
</evidence>
<evidence type="ECO:0000256" key="2">
    <source>
        <dbReference type="SAM" id="MobiDB-lite"/>
    </source>
</evidence>
<dbReference type="Pfam" id="PF21035">
    <property type="entry name" value="CCDC138_C"/>
    <property type="match status" value="1"/>
</dbReference>
<feature type="compositionally biased region" description="Acidic residues" evidence="2">
    <location>
        <begin position="69"/>
        <end position="82"/>
    </location>
</feature>
<dbReference type="PANTHER" id="PTHR34523">
    <property type="entry name" value="COILED-COIL DOMAIN-CONTAINING PROTEIN 138"/>
    <property type="match status" value="1"/>
</dbReference>
<feature type="region of interest" description="Disordered" evidence="2">
    <location>
        <begin position="1"/>
        <end position="43"/>
    </location>
</feature>
<feature type="domain" description="Coiled-coil" evidence="3">
    <location>
        <begin position="327"/>
        <end position="580"/>
    </location>
</feature>
<feature type="region of interest" description="Disordered" evidence="2">
    <location>
        <begin position="57"/>
        <end position="107"/>
    </location>
</feature>
<organism evidence="5 6">
    <name type="scientific">Porites evermanni</name>
    <dbReference type="NCBI Taxonomy" id="104178"/>
    <lineage>
        <taxon>Eukaryota</taxon>
        <taxon>Metazoa</taxon>
        <taxon>Cnidaria</taxon>
        <taxon>Anthozoa</taxon>
        <taxon>Hexacorallia</taxon>
        <taxon>Scleractinia</taxon>
        <taxon>Fungiina</taxon>
        <taxon>Poritidae</taxon>
        <taxon>Porites</taxon>
    </lineage>
</organism>
<evidence type="ECO:0000313" key="5">
    <source>
        <dbReference type="EMBL" id="CAH3026426.1"/>
    </source>
</evidence>
<evidence type="ECO:0000259" key="3">
    <source>
        <dbReference type="Pfam" id="PF21035"/>
    </source>
</evidence>
<feature type="domain" description="Coiled-coil-domain-containing protein 138 coiled-coil" evidence="4">
    <location>
        <begin position="221"/>
        <end position="276"/>
    </location>
</feature>
<sequence length="688" mass="78454">MNGLSPETSEKPYPSSPDQNLFTPPHSGQDAAREISSSERQQYNKALKAMYEIVRLGSKRLEKPVTDGDHDDDDDDDDDDMIPETVTETSETEEDLSGGGNRYSDHVTLANSHTKKKLTSKMYEKQVQHQLDADNVKRIHTELMKINAMLQRESETLHKREVQLREREKALRDAEKLSHTTDIIIDRVVTQEVDNRCQAIVEKYENKLVELEDVINKKARETKRLRDSFDTIKTANDSLKKQITDLEQQNRRLETQALSVQSRLANLQRKNEILQRNTKPDDKQLEKSRNIKLMSQGMEGTDISAKSVSFSQNKVNFSGLFEVLSVLLEWTSESHLQRVPTFQDSPQGRLQEQQLDFPSAFVHEKCLKILPGMSDILSYVPSMNPRVQQPCLQFTYWSVVFMEQTVQGSQRTALASTLRHIGEELYRPQVTKVAEEGATPKGERHKADIYFHSPNIAVRILSSLIILKTLSRVDYLAQVFDVLKTDLKDDVGKQIFLTYEGVNVVLSYMKPVQKALLSSAVDVMLLMSVDSPFTAAFLDSCSNELWFRTAVNLLQHKGLDPKILEKLSIVLQRLSKINENAQPKVQLKRPCYFTFEESLLGVQNNWIRWTRKTNDYKYKETGDVTSCAFFGGKAKCRDTGSTQREPSKDLKTDNLWGGGFPYETGGELIVSLRSALLLASSRVFTMER</sequence>
<feature type="coiled-coil region" evidence="1">
    <location>
        <begin position="201"/>
        <end position="277"/>
    </location>
</feature>
<accession>A0ABN8MAP0</accession>
<name>A0ABN8MAP0_9CNID</name>